<feature type="non-terminal residue" evidence="2">
    <location>
        <position position="182"/>
    </location>
</feature>
<gene>
    <name evidence="2" type="ORF">METZ01_LOCUS498043</name>
</gene>
<dbReference type="AlphaFoldDB" id="A0A383DLG0"/>
<protein>
    <submittedName>
        <fullName evidence="2">Uncharacterized protein</fullName>
    </submittedName>
</protein>
<organism evidence="2">
    <name type="scientific">marine metagenome</name>
    <dbReference type="NCBI Taxonomy" id="408172"/>
    <lineage>
        <taxon>unclassified sequences</taxon>
        <taxon>metagenomes</taxon>
        <taxon>ecological metagenomes</taxon>
    </lineage>
</organism>
<evidence type="ECO:0000256" key="1">
    <source>
        <dbReference type="SAM" id="MobiDB-lite"/>
    </source>
</evidence>
<feature type="region of interest" description="Disordered" evidence="1">
    <location>
        <begin position="35"/>
        <end position="76"/>
    </location>
</feature>
<name>A0A383DLG0_9ZZZZ</name>
<dbReference type="EMBL" id="UINC01218245">
    <property type="protein sequence ID" value="SVE45189.1"/>
    <property type="molecule type" value="Genomic_DNA"/>
</dbReference>
<proteinExistence type="predicted"/>
<sequence length="182" mass="20760">MLSFTGCPLRRLQAFAPLLLFTVLFLSVEPVPAAQEKKPVPEQPQKKPQKKPAIPRLAAEQLPKQTRTRPDPAKSQVELDTIHVDIEEMAQTMDGTRYTPGTRVVQNYLEEYLRRAGYRVLKEAAKARYRIRGKISTIFDKELILQKRIIAWKYAGSVVVDLLDANAKVLHKVSIPEVFRLN</sequence>
<reference evidence="2" key="1">
    <citation type="submission" date="2018-05" db="EMBL/GenBank/DDBJ databases">
        <authorList>
            <person name="Lanie J.A."/>
            <person name="Ng W.-L."/>
            <person name="Kazmierczak K.M."/>
            <person name="Andrzejewski T.M."/>
            <person name="Davidsen T.M."/>
            <person name="Wayne K.J."/>
            <person name="Tettelin H."/>
            <person name="Glass J.I."/>
            <person name="Rusch D."/>
            <person name="Podicherti R."/>
            <person name="Tsui H.-C.T."/>
            <person name="Winkler M.E."/>
        </authorList>
    </citation>
    <scope>NUCLEOTIDE SEQUENCE</scope>
</reference>
<evidence type="ECO:0000313" key="2">
    <source>
        <dbReference type="EMBL" id="SVE45189.1"/>
    </source>
</evidence>
<accession>A0A383DLG0</accession>